<reference evidence="7 8" key="1">
    <citation type="submission" date="2021-01" db="EMBL/GenBank/DDBJ databases">
        <title>Whole genome shotgun sequence of Catellatospora chokoriensis NBRC 107358.</title>
        <authorList>
            <person name="Komaki H."/>
            <person name="Tamura T."/>
        </authorList>
    </citation>
    <scope>NUCLEOTIDE SEQUENCE [LARGE SCALE GENOMIC DNA]</scope>
    <source>
        <strain evidence="7 8">NBRC 107358</strain>
    </source>
</reference>
<proteinExistence type="inferred from homology"/>
<evidence type="ECO:0000313" key="7">
    <source>
        <dbReference type="EMBL" id="GIF92852.1"/>
    </source>
</evidence>
<dbReference type="InterPro" id="IPR051677">
    <property type="entry name" value="AfsR-DnrI-RedD_regulator"/>
</dbReference>
<dbReference type="GO" id="GO:0006355">
    <property type="term" value="P:regulation of DNA-templated transcription"/>
    <property type="evidence" value="ECO:0007669"/>
    <property type="project" value="InterPro"/>
</dbReference>
<evidence type="ECO:0000256" key="1">
    <source>
        <dbReference type="ARBA" id="ARBA00005820"/>
    </source>
</evidence>
<dbReference type="Pfam" id="PF13424">
    <property type="entry name" value="TPR_12"/>
    <property type="match status" value="1"/>
</dbReference>
<protein>
    <submittedName>
        <fullName evidence="7">SARP family transcriptional regulator</fullName>
    </submittedName>
</protein>
<evidence type="ECO:0000256" key="3">
    <source>
        <dbReference type="ARBA" id="ARBA00023125"/>
    </source>
</evidence>
<dbReference type="InterPro" id="IPR016032">
    <property type="entry name" value="Sig_transdc_resp-reg_C-effctor"/>
</dbReference>
<dbReference type="Gene3D" id="1.25.40.10">
    <property type="entry name" value="Tetratricopeptide repeat domain"/>
    <property type="match status" value="2"/>
</dbReference>
<sequence length="974" mass="105833">MSRNWINVLGRVELKVDGHDVALTPLERTFVAILSAHRGRIVPVDRLIDGLWQSGQPGGARNRVQALVVSVRRAGGRELVVTRSPGYQLGPSADMDSVDFADDVRAAAAATDDRHAVQLLDRALARWRDDAFVDVSSTMVDFERDRLQELRAHAVELRAEAQLSMGMHHELVPELTTLVRDRPLRERLRGQLMVALQRSGRHAEALAVYRAGARLLAEEHGIDPGPRLQRLHQEILASEQQDDGVRALVRPNQLPGTARDFVGREKELGLLRSLLVHPPQVAGAARLVAVTGLAGTGKTALALRAAHEQRHRFPDGCLYADLRGNSGDPALPGAVLGAFLRALGVTGKAIPDDVEERAALYRSVLADRTMLIMLDGAAGAAQARPLLPPGPSGAIITSTADLHGLAGVSVVALDVLPAEDGMDLLAGLAGAERINQEAAAAAQVVELCGGLPLALRIAGVRLAEREAMTVARLRDRLHDERRRLDELSLGELDVRSSFAVGFERLPPPAAGLLAVLSRTSLRTFGMWDEQTEVLLEQLCRAQLLIADPGGRVRMHELIRLCARERAEPGTGELLGWYARLHAYAARAGAALPCQAYPVPEPVAAMDAWAAVSWFETERENIVAAVQDLLRLDAVDLAGRVSCTMANFALMRSEHLPEFADCLRAVLDRDAELSGPTRLAVRLCLGTTYRVLDRHLEALPLLRAVHRDSRAVSVPVRVAALQSYSLCCRHLGRVREADAALELMVRLCAGHWPVGPVGAHALLTLGMHYGQYQHSSELAYAALAGAEQLFDGDGDLWGAALARESLGLLHRHAQQWPQAVRHLSDAVSAARRLGDRLGVATAEQALAATHLAAGDRESARRLLNRTVPAFHGMRHGWGEAISRRLLGKVHLEDGDLAAAVRELEHSVGMLRTIGQPFPLANSLSLLAQARAALHRYDQAIELGREALRTFEHFDAEYVHDLRRRLALWTSAVAAQ</sequence>
<dbReference type="PRINTS" id="PR00364">
    <property type="entry name" value="DISEASERSIST"/>
</dbReference>
<dbReference type="PANTHER" id="PTHR35807:SF1">
    <property type="entry name" value="TRANSCRIPTIONAL REGULATOR REDD"/>
    <property type="match status" value="1"/>
</dbReference>
<dbReference type="InterPro" id="IPR019734">
    <property type="entry name" value="TPR_rpt"/>
</dbReference>
<dbReference type="PANTHER" id="PTHR35807">
    <property type="entry name" value="TRANSCRIPTIONAL REGULATOR REDD-RELATED"/>
    <property type="match status" value="1"/>
</dbReference>
<evidence type="ECO:0000256" key="2">
    <source>
        <dbReference type="ARBA" id="ARBA00023015"/>
    </source>
</evidence>
<feature type="domain" description="OmpR/PhoB-type" evidence="6">
    <location>
        <begin position="1"/>
        <end position="91"/>
    </location>
</feature>
<dbReference type="EMBL" id="BONG01000052">
    <property type="protein sequence ID" value="GIF92852.1"/>
    <property type="molecule type" value="Genomic_DNA"/>
</dbReference>
<dbReference type="InterPro" id="IPR005158">
    <property type="entry name" value="BTAD"/>
</dbReference>
<dbReference type="Proteomes" id="UP000619293">
    <property type="component" value="Unassembled WGS sequence"/>
</dbReference>
<evidence type="ECO:0000259" key="6">
    <source>
        <dbReference type="PROSITE" id="PS51755"/>
    </source>
</evidence>
<dbReference type="Gene3D" id="1.10.10.10">
    <property type="entry name" value="Winged helix-like DNA-binding domain superfamily/Winged helix DNA-binding domain"/>
    <property type="match status" value="1"/>
</dbReference>
<dbReference type="AlphaFoldDB" id="A0A8J3JXA7"/>
<keyword evidence="2" id="KW-0805">Transcription regulation</keyword>
<dbReference type="InterPro" id="IPR027417">
    <property type="entry name" value="P-loop_NTPase"/>
</dbReference>
<dbReference type="PROSITE" id="PS51755">
    <property type="entry name" value="OMPR_PHOB"/>
    <property type="match status" value="1"/>
</dbReference>
<name>A0A8J3JXA7_9ACTN</name>
<dbReference type="CDD" id="cd15831">
    <property type="entry name" value="BTAD"/>
    <property type="match status" value="1"/>
</dbReference>
<dbReference type="SMART" id="SM01043">
    <property type="entry name" value="BTAD"/>
    <property type="match status" value="1"/>
</dbReference>
<evidence type="ECO:0000313" key="8">
    <source>
        <dbReference type="Proteomes" id="UP000619293"/>
    </source>
</evidence>
<feature type="DNA-binding region" description="OmpR/PhoB-type" evidence="5">
    <location>
        <begin position="1"/>
        <end position="91"/>
    </location>
</feature>
<gene>
    <name evidence="7" type="ORF">Cch02nite_62960</name>
</gene>
<organism evidence="7 8">
    <name type="scientific">Catellatospora chokoriensis</name>
    <dbReference type="NCBI Taxonomy" id="310353"/>
    <lineage>
        <taxon>Bacteria</taxon>
        <taxon>Bacillati</taxon>
        <taxon>Actinomycetota</taxon>
        <taxon>Actinomycetes</taxon>
        <taxon>Micromonosporales</taxon>
        <taxon>Micromonosporaceae</taxon>
        <taxon>Catellatospora</taxon>
    </lineage>
</organism>
<dbReference type="SUPFAM" id="SSF52540">
    <property type="entry name" value="P-loop containing nucleoside triphosphate hydrolases"/>
    <property type="match status" value="1"/>
</dbReference>
<comment type="caution">
    <text evidence="7">The sequence shown here is derived from an EMBL/GenBank/DDBJ whole genome shotgun (WGS) entry which is preliminary data.</text>
</comment>
<keyword evidence="3 5" id="KW-0238">DNA-binding</keyword>
<dbReference type="Gene3D" id="3.40.50.300">
    <property type="entry name" value="P-loop containing nucleotide triphosphate hydrolases"/>
    <property type="match status" value="1"/>
</dbReference>
<dbReference type="GO" id="GO:0003677">
    <property type="term" value="F:DNA binding"/>
    <property type="evidence" value="ECO:0007669"/>
    <property type="project" value="UniProtKB-UniRule"/>
</dbReference>
<dbReference type="SMART" id="SM00028">
    <property type="entry name" value="TPR"/>
    <property type="match status" value="2"/>
</dbReference>
<dbReference type="SMART" id="SM00862">
    <property type="entry name" value="Trans_reg_C"/>
    <property type="match status" value="1"/>
</dbReference>
<comment type="similarity">
    <text evidence="1">Belongs to the AfsR/DnrI/RedD regulatory family.</text>
</comment>
<dbReference type="InterPro" id="IPR011990">
    <property type="entry name" value="TPR-like_helical_dom_sf"/>
</dbReference>
<dbReference type="GO" id="GO:0000160">
    <property type="term" value="P:phosphorelay signal transduction system"/>
    <property type="evidence" value="ECO:0007669"/>
    <property type="project" value="InterPro"/>
</dbReference>
<dbReference type="SUPFAM" id="SSF46894">
    <property type="entry name" value="C-terminal effector domain of the bipartite response regulators"/>
    <property type="match status" value="1"/>
</dbReference>
<dbReference type="GO" id="GO:0043531">
    <property type="term" value="F:ADP binding"/>
    <property type="evidence" value="ECO:0007669"/>
    <property type="project" value="InterPro"/>
</dbReference>
<evidence type="ECO:0000256" key="4">
    <source>
        <dbReference type="ARBA" id="ARBA00023163"/>
    </source>
</evidence>
<accession>A0A8J3JXA7</accession>
<dbReference type="InterPro" id="IPR001867">
    <property type="entry name" value="OmpR/PhoB-type_DNA-bd"/>
</dbReference>
<evidence type="ECO:0000256" key="5">
    <source>
        <dbReference type="PROSITE-ProRule" id="PRU01091"/>
    </source>
</evidence>
<dbReference type="RefSeq" id="WP_191841398.1">
    <property type="nucleotide sequence ID" value="NZ_BAAALB010000019.1"/>
</dbReference>
<keyword evidence="4" id="KW-0804">Transcription</keyword>
<dbReference type="InterPro" id="IPR036388">
    <property type="entry name" value="WH-like_DNA-bd_sf"/>
</dbReference>
<dbReference type="SUPFAM" id="SSF48452">
    <property type="entry name" value="TPR-like"/>
    <property type="match status" value="3"/>
</dbReference>
<keyword evidence="8" id="KW-1185">Reference proteome</keyword>
<dbReference type="Pfam" id="PF03704">
    <property type="entry name" value="BTAD"/>
    <property type="match status" value="1"/>
</dbReference>